<evidence type="ECO:0000256" key="2">
    <source>
        <dbReference type="ARBA" id="ARBA00022827"/>
    </source>
</evidence>
<organism evidence="5 6">
    <name type="scientific">Knufia fluminis</name>
    <dbReference type="NCBI Taxonomy" id="191047"/>
    <lineage>
        <taxon>Eukaryota</taxon>
        <taxon>Fungi</taxon>
        <taxon>Dikarya</taxon>
        <taxon>Ascomycota</taxon>
        <taxon>Pezizomycotina</taxon>
        <taxon>Eurotiomycetes</taxon>
        <taxon>Chaetothyriomycetidae</taxon>
        <taxon>Chaetothyriales</taxon>
        <taxon>Trichomeriaceae</taxon>
        <taxon>Knufia</taxon>
    </lineage>
</organism>
<dbReference type="InterPro" id="IPR036188">
    <property type="entry name" value="FAD/NAD-bd_sf"/>
</dbReference>
<dbReference type="Gene3D" id="3.50.50.60">
    <property type="entry name" value="FAD/NAD(P)-binding domain"/>
    <property type="match status" value="1"/>
</dbReference>
<evidence type="ECO:0000256" key="3">
    <source>
        <dbReference type="ARBA" id="ARBA00022857"/>
    </source>
</evidence>
<dbReference type="AlphaFoldDB" id="A0AAN8I344"/>
<gene>
    <name evidence="5" type="ORF">OHC33_011072</name>
</gene>
<name>A0AAN8I344_9EURO</name>
<proteinExistence type="predicted"/>
<dbReference type="InterPro" id="IPR050775">
    <property type="entry name" value="FAD-binding_Monooxygenases"/>
</dbReference>
<keyword evidence="2" id="KW-0274">FAD</keyword>
<evidence type="ECO:0008006" key="7">
    <source>
        <dbReference type="Google" id="ProtNLM"/>
    </source>
</evidence>
<dbReference type="GO" id="GO:0016491">
    <property type="term" value="F:oxidoreductase activity"/>
    <property type="evidence" value="ECO:0007669"/>
    <property type="project" value="UniProtKB-KW"/>
</dbReference>
<protein>
    <recommendedName>
        <fullName evidence="7">Cyclohexanone monooxygenase</fullName>
    </recommendedName>
</protein>
<accession>A0AAN8I344</accession>
<evidence type="ECO:0000256" key="4">
    <source>
        <dbReference type="ARBA" id="ARBA00023002"/>
    </source>
</evidence>
<dbReference type="PANTHER" id="PTHR43098">
    <property type="entry name" value="L-ORNITHINE N(5)-MONOOXYGENASE-RELATED"/>
    <property type="match status" value="1"/>
</dbReference>
<keyword evidence="6" id="KW-1185">Reference proteome</keyword>
<dbReference type="EMBL" id="JAKLMC020000059">
    <property type="protein sequence ID" value="KAK5947915.1"/>
    <property type="molecule type" value="Genomic_DNA"/>
</dbReference>
<comment type="caution">
    <text evidence="5">The sequence shown here is derived from an EMBL/GenBank/DDBJ whole genome shotgun (WGS) entry which is preliminary data.</text>
</comment>
<evidence type="ECO:0000313" key="6">
    <source>
        <dbReference type="Proteomes" id="UP001316803"/>
    </source>
</evidence>
<evidence type="ECO:0000256" key="1">
    <source>
        <dbReference type="ARBA" id="ARBA00022630"/>
    </source>
</evidence>
<keyword evidence="4" id="KW-0560">Oxidoreductase</keyword>
<keyword evidence="1" id="KW-0285">Flavoprotein</keyword>
<keyword evidence="3" id="KW-0521">NADP</keyword>
<reference evidence="5 6" key="1">
    <citation type="submission" date="2022-12" db="EMBL/GenBank/DDBJ databases">
        <title>Genomic features and morphological characterization of a novel Knufia sp. strain isolated from spacecraft assembly facility.</title>
        <authorList>
            <person name="Teixeira M."/>
            <person name="Chander A.M."/>
            <person name="Stajich J.E."/>
            <person name="Venkateswaran K."/>
        </authorList>
    </citation>
    <scope>NUCLEOTIDE SEQUENCE [LARGE SCALE GENOMIC DNA]</scope>
    <source>
        <strain evidence="5 6">FJI-L2-BK-P2</strain>
    </source>
</reference>
<evidence type="ECO:0000313" key="5">
    <source>
        <dbReference type="EMBL" id="KAK5947915.1"/>
    </source>
</evidence>
<sequence length="330" mass="36853">MASHYSVPSGNGPVDPEYRKFINENYDKILAQTKKSATCFGFEESTTPYASVAPEDREAVFQTLWDKGNGFRFMFGGFSDIASNTEANDAACAFVRKKIAEKVRDPEKARKLTPSEPYARRPLCDHGYYEQFNRDNVDVVDLRDEPIETITETGIRTTARHYDLDIIIFATGFDAVDGSFNRVNIRGSKGQSLKEPWAKADTPKSFLGVIVSGFPNMFMILGPQGPFVNNPSAIEEQSELNVKLILHTEEERLKRGKAVIDTTPEAEDAWVDICNASAEATLFPQTGSWIFGNNTKGKKVASRFFLTGMAAYLGYVNDMISHGYKGYRIE</sequence>
<dbReference type="SUPFAM" id="SSF51905">
    <property type="entry name" value="FAD/NAD(P)-binding domain"/>
    <property type="match status" value="1"/>
</dbReference>
<dbReference type="Proteomes" id="UP001316803">
    <property type="component" value="Unassembled WGS sequence"/>
</dbReference>
<dbReference type="PANTHER" id="PTHR43098:SF5">
    <property type="entry name" value="DUAL-FUNCTIONAL MONOOXYGENASE_METHYLTRANSFERASE PSOF"/>
    <property type="match status" value="1"/>
</dbReference>